<dbReference type="EMBL" id="CAJPIZ010003269">
    <property type="protein sequence ID" value="CAG2106143.1"/>
    <property type="molecule type" value="Genomic_DNA"/>
</dbReference>
<evidence type="ECO:0000313" key="1">
    <source>
        <dbReference type="EMBL" id="CAD7625713.1"/>
    </source>
</evidence>
<organism evidence="1">
    <name type="scientific">Medioppia subpectinata</name>
    <dbReference type="NCBI Taxonomy" id="1979941"/>
    <lineage>
        <taxon>Eukaryota</taxon>
        <taxon>Metazoa</taxon>
        <taxon>Ecdysozoa</taxon>
        <taxon>Arthropoda</taxon>
        <taxon>Chelicerata</taxon>
        <taxon>Arachnida</taxon>
        <taxon>Acari</taxon>
        <taxon>Acariformes</taxon>
        <taxon>Sarcoptiformes</taxon>
        <taxon>Oribatida</taxon>
        <taxon>Brachypylina</taxon>
        <taxon>Oppioidea</taxon>
        <taxon>Oppiidae</taxon>
        <taxon>Medioppia</taxon>
    </lineage>
</organism>
<accession>A0A7R9KMB2</accession>
<reference evidence="1" key="1">
    <citation type="submission" date="2020-11" db="EMBL/GenBank/DDBJ databases">
        <authorList>
            <person name="Tran Van P."/>
        </authorList>
    </citation>
    <scope>NUCLEOTIDE SEQUENCE</scope>
</reference>
<keyword evidence="2" id="KW-1185">Reference proteome</keyword>
<sequence>MKPTNKCETGWLKRFDSNVARLLTVGNSGRKFPEQRGSELEKFCSENDRLIKLLEKQRNDCMLDMPKQISGVLIYAGKNSLKQFCKPNSKQLTKLLGAAQCANSANNQINNSLFDGLKCVENKVHGVQQCSDDNIVTLMTIIRSVTGNTVDTRKCEKGWQKKQDEDVSKLITVGSSRKFPENRGADVKRFCESMRQLRQHAGKKVLHRID</sequence>
<proteinExistence type="predicted"/>
<gene>
    <name evidence="1" type="ORF">OSB1V03_LOCUS6146</name>
</gene>
<dbReference type="AlphaFoldDB" id="A0A7R9KMB2"/>
<protein>
    <submittedName>
        <fullName evidence="1">Uncharacterized protein</fullName>
    </submittedName>
</protein>
<evidence type="ECO:0000313" key="2">
    <source>
        <dbReference type="Proteomes" id="UP000759131"/>
    </source>
</evidence>
<dbReference type="EMBL" id="OC857844">
    <property type="protein sequence ID" value="CAD7625713.1"/>
    <property type="molecule type" value="Genomic_DNA"/>
</dbReference>
<name>A0A7R9KMB2_9ACAR</name>
<dbReference type="Proteomes" id="UP000759131">
    <property type="component" value="Unassembled WGS sequence"/>
</dbReference>